<reference evidence="4" key="1">
    <citation type="submission" date="2016-10" db="EMBL/GenBank/DDBJ databases">
        <authorList>
            <person name="Varghese N."/>
            <person name="Submissions S."/>
        </authorList>
    </citation>
    <scope>NUCLEOTIDE SEQUENCE [LARGE SCALE GENOMIC DNA]</scope>
    <source>
        <strain evidence="4">DSM 16108</strain>
    </source>
</reference>
<dbReference type="InterPro" id="IPR012337">
    <property type="entry name" value="RNaseH-like_sf"/>
</dbReference>
<proteinExistence type="predicted"/>
<evidence type="ECO:0000313" key="4">
    <source>
        <dbReference type="Proteomes" id="UP000199589"/>
    </source>
</evidence>
<organism evidence="3 4">
    <name type="scientific">Marinilactibacillus piezotolerans</name>
    <dbReference type="NCBI Taxonomy" id="258723"/>
    <lineage>
        <taxon>Bacteria</taxon>
        <taxon>Bacillati</taxon>
        <taxon>Bacillota</taxon>
        <taxon>Bacilli</taxon>
        <taxon>Lactobacillales</taxon>
        <taxon>Carnobacteriaceae</taxon>
        <taxon>Marinilactibacillus</taxon>
    </lineage>
</organism>
<evidence type="ECO:0000256" key="1">
    <source>
        <dbReference type="ARBA" id="ARBA00023172"/>
    </source>
</evidence>
<dbReference type="InterPro" id="IPR001584">
    <property type="entry name" value="Integrase_cat-core"/>
</dbReference>
<dbReference type="InterPro" id="IPR053392">
    <property type="entry name" value="Transposase_IS30-like"/>
</dbReference>
<dbReference type="GO" id="GO:0015074">
    <property type="term" value="P:DNA integration"/>
    <property type="evidence" value="ECO:0007669"/>
    <property type="project" value="InterPro"/>
</dbReference>
<dbReference type="NCBIfam" id="NF033563">
    <property type="entry name" value="transpos_IS30"/>
    <property type="match status" value="1"/>
</dbReference>
<dbReference type="Pfam" id="PF13936">
    <property type="entry name" value="HTH_38"/>
    <property type="match status" value="1"/>
</dbReference>
<dbReference type="AlphaFoldDB" id="A0A1I4AJ66"/>
<gene>
    <name evidence="3" type="ORF">SAMN04488569_10506</name>
</gene>
<dbReference type="Proteomes" id="UP000199589">
    <property type="component" value="Unassembled WGS sequence"/>
</dbReference>
<dbReference type="GO" id="GO:0032196">
    <property type="term" value="P:transposition"/>
    <property type="evidence" value="ECO:0007669"/>
    <property type="project" value="TreeGrafter"/>
</dbReference>
<dbReference type="PANTHER" id="PTHR10948:SF23">
    <property type="entry name" value="TRANSPOSASE INSI FOR INSERTION SEQUENCE ELEMENT IS30A-RELATED"/>
    <property type="match status" value="1"/>
</dbReference>
<evidence type="ECO:0000313" key="3">
    <source>
        <dbReference type="EMBL" id="SFK56515.1"/>
    </source>
</evidence>
<name>A0A1I4AJ66_9LACT</name>
<dbReference type="GO" id="GO:0004803">
    <property type="term" value="F:transposase activity"/>
    <property type="evidence" value="ECO:0007669"/>
    <property type="project" value="TreeGrafter"/>
</dbReference>
<dbReference type="OrthoDB" id="2168138at2"/>
<dbReference type="EMBL" id="FOSJ01000050">
    <property type="protein sequence ID" value="SFK56515.1"/>
    <property type="molecule type" value="Genomic_DNA"/>
</dbReference>
<dbReference type="PROSITE" id="PS50994">
    <property type="entry name" value="INTEGRASE"/>
    <property type="match status" value="1"/>
</dbReference>
<dbReference type="Gene3D" id="3.30.420.10">
    <property type="entry name" value="Ribonuclease H-like superfamily/Ribonuclease H"/>
    <property type="match status" value="1"/>
</dbReference>
<dbReference type="GO" id="GO:0003676">
    <property type="term" value="F:nucleic acid binding"/>
    <property type="evidence" value="ECO:0007669"/>
    <property type="project" value="InterPro"/>
</dbReference>
<sequence>MSHTHFNTKNSKGHLKFKERELIEQWLKEDKKQAEIARLLSRNKSTISREIKRGTVVQIVQGKKVEKYIADFGEVTYLKNRQRSQSKGMRAYSGRFWYKLKKAHHKGVFKGKERTHNIKTFVMSYALKNPKETVPCFKTVYRYIRKNELCIKPHDLPMMYRLKPRKNKHSRPKGRNRKVLGTSISDRASDVLDRLEFGHWEADLVKGKRRKEEPAAITLVERKTRFAIAMKIKDYKSETVLSAFQTLVGNSPHQFKTITFDNGSEFAKVSELENEHLSIYFCHAYASWERGSNENFNKLLREFIPKGESLHHFTSDYISEAADKINKRVRSILGLVSAQEAYQDNISLMK</sequence>
<dbReference type="PANTHER" id="PTHR10948">
    <property type="entry name" value="TRANSPOSASE"/>
    <property type="match status" value="1"/>
</dbReference>
<protein>
    <submittedName>
        <fullName evidence="3">Transposase and inactivated derivatives, IS30 family</fullName>
    </submittedName>
</protein>
<accession>A0A1I4AJ66</accession>
<dbReference type="GO" id="GO:0006310">
    <property type="term" value="P:DNA recombination"/>
    <property type="evidence" value="ECO:0007669"/>
    <property type="project" value="UniProtKB-KW"/>
</dbReference>
<dbReference type="InterPro" id="IPR051917">
    <property type="entry name" value="Transposase-Integrase"/>
</dbReference>
<evidence type="ECO:0000259" key="2">
    <source>
        <dbReference type="PROSITE" id="PS50994"/>
    </source>
</evidence>
<dbReference type="SUPFAM" id="SSF53098">
    <property type="entry name" value="Ribonuclease H-like"/>
    <property type="match status" value="1"/>
</dbReference>
<dbReference type="InterPro" id="IPR025246">
    <property type="entry name" value="IS30-like_HTH"/>
</dbReference>
<feature type="domain" description="Integrase catalytic" evidence="2">
    <location>
        <begin position="192"/>
        <end position="346"/>
    </location>
</feature>
<keyword evidence="4" id="KW-1185">Reference proteome</keyword>
<keyword evidence="1" id="KW-0233">DNA recombination</keyword>
<dbReference type="InterPro" id="IPR036397">
    <property type="entry name" value="RNaseH_sf"/>
</dbReference>
<dbReference type="RefSeq" id="WP_091898360.1">
    <property type="nucleotide sequence ID" value="NZ_FOSJ01000050.1"/>
</dbReference>
<dbReference type="GO" id="GO:0005829">
    <property type="term" value="C:cytosol"/>
    <property type="evidence" value="ECO:0007669"/>
    <property type="project" value="TreeGrafter"/>
</dbReference>